<evidence type="ECO:0000259" key="10">
    <source>
        <dbReference type="Pfam" id="PF00697"/>
    </source>
</evidence>
<dbReference type="InterPro" id="IPR044643">
    <property type="entry name" value="TrpF_fam"/>
</dbReference>
<evidence type="ECO:0000256" key="6">
    <source>
        <dbReference type="ARBA" id="ARBA00022822"/>
    </source>
</evidence>
<comment type="catalytic activity">
    <reaction evidence="1 9">
        <text>N-(5-phospho-beta-D-ribosyl)anthranilate = 1-(2-carboxyphenylamino)-1-deoxy-D-ribulose 5-phosphate</text>
        <dbReference type="Rhea" id="RHEA:21540"/>
        <dbReference type="ChEBI" id="CHEBI:18277"/>
        <dbReference type="ChEBI" id="CHEBI:58613"/>
        <dbReference type="EC" id="5.3.1.24"/>
    </reaction>
</comment>
<comment type="pathway">
    <text evidence="2 9">Amino-acid biosynthesis; L-tryptophan biosynthesis; L-tryptophan from chorismate: step 3/5.</text>
</comment>
<keyword evidence="7 9" id="KW-0057">Aromatic amino acid biosynthesis</keyword>
<dbReference type="RefSeq" id="WP_015393133.1">
    <property type="nucleotide sequence ID" value="NC_020291.1"/>
</dbReference>
<dbReference type="CDD" id="cd00405">
    <property type="entry name" value="PRAI"/>
    <property type="match status" value="1"/>
</dbReference>
<feature type="domain" description="N-(5'phosphoribosyl) anthranilate isomerase (PRAI)" evidence="10">
    <location>
        <begin position="5"/>
        <end position="201"/>
    </location>
</feature>
<accession>M1MFY0</accession>
<evidence type="ECO:0000256" key="8">
    <source>
        <dbReference type="ARBA" id="ARBA00023235"/>
    </source>
</evidence>
<keyword evidence="6 9" id="KW-0822">Tryptophan biosynthesis</keyword>
<evidence type="ECO:0000313" key="12">
    <source>
        <dbReference type="Proteomes" id="UP000011728"/>
    </source>
</evidence>
<dbReference type="PANTHER" id="PTHR42894">
    <property type="entry name" value="N-(5'-PHOSPHORIBOSYL)ANTHRANILATE ISOMERASE"/>
    <property type="match status" value="1"/>
</dbReference>
<dbReference type="PATRIC" id="fig|931276.5.peg.3070"/>
<dbReference type="KEGG" id="csr:Cspa_c30530"/>
<evidence type="ECO:0000256" key="5">
    <source>
        <dbReference type="ARBA" id="ARBA00022605"/>
    </source>
</evidence>
<comment type="similarity">
    <text evidence="9">Belongs to the TrpF family.</text>
</comment>
<evidence type="ECO:0000256" key="4">
    <source>
        <dbReference type="ARBA" id="ARBA00022272"/>
    </source>
</evidence>
<keyword evidence="8 9" id="KW-0413">Isomerase</keyword>
<dbReference type="Pfam" id="PF00697">
    <property type="entry name" value="PRAI"/>
    <property type="match status" value="1"/>
</dbReference>
<dbReference type="Gene3D" id="3.20.20.70">
    <property type="entry name" value="Aldolase class I"/>
    <property type="match status" value="1"/>
</dbReference>
<evidence type="ECO:0000256" key="7">
    <source>
        <dbReference type="ARBA" id="ARBA00023141"/>
    </source>
</evidence>
<gene>
    <name evidence="9 11" type="primary">trpF</name>
    <name evidence="11" type="ORF">Cspa_c30530</name>
</gene>
<dbReference type="HAMAP" id="MF_00135">
    <property type="entry name" value="PRAI"/>
    <property type="match status" value="1"/>
</dbReference>
<dbReference type="PANTHER" id="PTHR42894:SF1">
    <property type="entry name" value="N-(5'-PHOSPHORIBOSYL)ANTHRANILATE ISOMERASE"/>
    <property type="match status" value="1"/>
</dbReference>
<dbReference type="OrthoDB" id="9786954at2"/>
<evidence type="ECO:0000256" key="1">
    <source>
        <dbReference type="ARBA" id="ARBA00001164"/>
    </source>
</evidence>
<protein>
    <recommendedName>
        <fullName evidence="4 9">N-(5'-phosphoribosyl)anthranilate isomerase</fullName>
        <shortName evidence="9">PRAI</shortName>
        <ecNumber evidence="3 9">5.3.1.24</ecNumber>
    </recommendedName>
</protein>
<dbReference type="eggNOG" id="COG0135">
    <property type="taxonomic scope" value="Bacteria"/>
</dbReference>
<dbReference type="GO" id="GO:0000162">
    <property type="term" value="P:L-tryptophan biosynthetic process"/>
    <property type="evidence" value="ECO:0007669"/>
    <property type="project" value="UniProtKB-UniRule"/>
</dbReference>
<dbReference type="InterPro" id="IPR013785">
    <property type="entry name" value="Aldolase_TIM"/>
</dbReference>
<sequence length="227" mass="25783">MIKIKICGITNETEIEYLNILKPDYVGFLFTKSKRQIDVNKAKILINLLNKDIKTVGVFKDNPIDEILKVIKEINLNAIQLHGEENENYISSLKGSLNKQIEIWKALSINNIEEIENYNLKNNNREDKLVDNFLIDGSNPGSGETFSLEKIKNYFGKQSLKNTNNKKNNFILAGGLSPENIVERIEKANPIGIDVSSGVEIVDDNEKQTKSFDKMKDLIEKVRALND</sequence>
<name>M1MFY0_9CLOT</name>
<dbReference type="InterPro" id="IPR011060">
    <property type="entry name" value="RibuloseP-bd_barrel"/>
</dbReference>
<keyword evidence="5 9" id="KW-0028">Amino-acid biosynthesis</keyword>
<dbReference type="STRING" id="36745.CLSAP_27900"/>
<reference evidence="11 12" key="1">
    <citation type="submission" date="2013-02" db="EMBL/GenBank/DDBJ databases">
        <title>Genome sequence of Clostridium saccharoperbutylacetonicum N1-4(HMT).</title>
        <authorList>
            <person name="Poehlein A."/>
            <person name="Daniel R."/>
        </authorList>
    </citation>
    <scope>NUCLEOTIDE SEQUENCE [LARGE SCALE GENOMIC DNA]</scope>
    <source>
        <strain evidence="12">N1-4(HMT)</strain>
    </source>
</reference>
<dbReference type="EC" id="5.3.1.24" evidence="3 9"/>
<proteinExistence type="inferred from homology"/>
<organism evidence="11 12">
    <name type="scientific">Clostridium saccharoperbutylacetonicum N1-4(HMT)</name>
    <dbReference type="NCBI Taxonomy" id="931276"/>
    <lineage>
        <taxon>Bacteria</taxon>
        <taxon>Bacillati</taxon>
        <taxon>Bacillota</taxon>
        <taxon>Clostridia</taxon>
        <taxon>Eubacteriales</taxon>
        <taxon>Clostridiaceae</taxon>
        <taxon>Clostridium</taxon>
    </lineage>
</organism>
<dbReference type="SUPFAM" id="SSF51366">
    <property type="entry name" value="Ribulose-phoshate binding barrel"/>
    <property type="match status" value="1"/>
</dbReference>
<evidence type="ECO:0000256" key="2">
    <source>
        <dbReference type="ARBA" id="ARBA00004664"/>
    </source>
</evidence>
<evidence type="ECO:0000313" key="11">
    <source>
        <dbReference type="EMBL" id="AGF56814.1"/>
    </source>
</evidence>
<dbReference type="GO" id="GO:0004640">
    <property type="term" value="F:phosphoribosylanthranilate isomerase activity"/>
    <property type="evidence" value="ECO:0007669"/>
    <property type="project" value="UniProtKB-UniRule"/>
</dbReference>
<evidence type="ECO:0000256" key="9">
    <source>
        <dbReference type="HAMAP-Rule" id="MF_00135"/>
    </source>
</evidence>
<dbReference type="AlphaFoldDB" id="M1MFY0"/>
<keyword evidence="12" id="KW-1185">Reference proteome</keyword>
<dbReference type="UniPathway" id="UPA00035">
    <property type="reaction ID" value="UER00042"/>
</dbReference>
<dbReference type="HOGENOM" id="CLU_076364_1_0_9"/>
<evidence type="ECO:0000256" key="3">
    <source>
        <dbReference type="ARBA" id="ARBA00012572"/>
    </source>
</evidence>
<dbReference type="InterPro" id="IPR001240">
    <property type="entry name" value="PRAI_dom"/>
</dbReference>
<dbReference type="EMBL" id="CP004121">
    <property type="protein sequence ID" value="AGF56814.1"/>
    <property type="molecule type" value="Genomic_DNA"/>
</dbReference>
<dbReference type="Proteomes" id="UP000011728">
    <property type="component" value="Chromosome"/>
</dbReference>